<dbReference type="Pfam" id="PF17820">
    <property type="entry name" value="PDZ_6"/>
    <property type="match status" value="1"/>
</dbReference>
<gene>
    <name evidence="7" type="ORF">UX33_C0016G0006</name>
</gene>
<evidence type="ECO:0000256" key="2">
    <source>
        <dbReference type="ARBA" id="ARBA00022670"/>
    </source>
</evidence>
<dbReference type="SUPFAM" id="SSF52096">
    <property type="entry name" value="ClpP/crotonase"/>
    <property type="match status" value="1"/>
</dbReference>
<dbReference type="AlphaFoldDB" id="A0A0G1NN88"/>
<comment type="similarity">
    <text evidence="1 5">Belongs to the peptidase S41A family.</text>
</comment>
<dbReference type="InterPro" id="IPR055210">
    <property type="entry name" value="CtpA/B_N"/>
</dbReference>
<dbReference type="NCBIfam" id="TIGR00225">
    <property type="entry name" value="prc"/>
    <property type="match status" value="1"/>
</dbReference>
<dbReference type="SMART" id="SM00228">
    <property type="entry name" value="PDZ"/>
    <property type="match status" value="1"/>
</dbReference>
<evidence type="ECO:0000256" key="4">
    <source>
        <dbReference type="ARBA" id="ARBA00022825"/>
    </source>
</evidence>
<dbReference type="Proteomes" id="UP000034569">
    <property type="component" value="Unassembled WGS sequence"/>
</dbReference>
<evidence type="ECO:0000313" key="7">
    <source>
        <dbReference type="EMBL" id="KKU22079.1"/>
    </source>
</evidence>
<dbReference type="InterPro" id="IPR005151">
    <property type="entry name" value="Tail-specific_protease"/>
</dbReference>
<keyword evidence="2 5" id="KW-0645">Protease</keyword>
<evidence type="ECO:0000256" key="5">
    <source>
        <dbReference type="RuleBase" id="RU004404"/>
    </source>
</evidence>
<organism evidence="7 8">
    <name type="scientific">Candidatus Azambacteria bacterium GW2011_GWC1_46_13</name>
    <dbReference type="NCBI Taxonomy" id="1618619"/>
    <lineage>
        <taxon>Bacteria</taxon>
        <taxon>Candidatus Azamiibacteriota</taxon>
    </lineage>
</organism>
<dbReference type="Pfam" id="PF03572">
    <property type="entry name" value="Peptidase_S41"/>
    <property type="match status" value="1"/>
</dbReference>
<evidence type="ECO:0000256" key="3">
    <source>
        <dbReference type="ARBA" id="ARBA00022801"/>
    </source>
</evidence>
<dbReference type="PANTHER" id="PTHR32060">
    <property type="entry name" value="TAIL-SPECIFIC PROTEASE"/>
    <property type="match status" value="1"/>
</dbReference>
<evidence type="ECO:0000313" key="8">
    <source>
        <dbReference type="Proteomes" id="UP000034569"/>
    </source>
</evidence>
<dbReference type="FunFam" id="2.30.42.10:FF:000063">
    <property type="entry name" value="Peptidase, S41 family"/>
    <property type="match status" value="1"/>
</dbReference>
<reference evidence="7 8" key="1">
    <citation type="journal article" date="2015" name="Nature">
        <title>rRNA introns, odd ribosomes, and small enigmatic genomes across a large radiation of phyla.</title>
        <authorList>
            <person name="Brown C.T."/>
            <person name="Hug L.A."/>
            <person name="Thomas B.C."/>
            <person name="Sharon I."/>
            <person name="Castelle C.J."/>
            <person name="Singh A."/>
            <person name="Wilkins M.J."/>
            <person name="Williams K.H."/>
            <person name="Banfield J.F."/>
        </authorList>
    </citation>
    <scope>NUCLEOTIDE SEQUENCE [LARGE SCALE GENOMIC DNA]</scope>
</reference>
<dbReference type="PANTHER" id="PTHR32060:SF30">
    <property type="entry name" value="CARBOXY-TERMINAL PROCESSING PROTEASE CTPA"/>
    <property type="match status" value="1"/>
</dbReference>
<dbReference type="SMART" id="SM00245">
    <property type="entry name" value="TSPc"/>
    <property type="match status" value="1"/>
</dbReference>
<dbReference type="EMBL" id="LCLU01000016">
    <property type="protein sequence ID" value="KKU22079.1"/>
    <property type="molecule type" value="Genomic_DNA"/>
</dbReference>
<dbReference type="Gene3D" id="3.30.750.44">
    <property type="match status" value="1"/>
</dbReference>
<dbReference type="Pfam" id="PF22694">
    <property type="entry name" value="CtpB_N-like"/>
    <property type="match status" value="1"/>
</dbReference>
<proteinExistence type="inferred from homology"/>
<evidence type="ECO:0000259" key="6">
    <source>
        <dbReference type="PROSITE" id="PS50106"/>
    </source>
</evidence>
<keyword evidence="4 5" id="KW-0720">Serine protease</keyword>
<accession>A0A0G1NN88</accession>
<sequence>MFSPKKYILLAVLLVAIFGLGVVIGQLGILPFKIIPVGIPGVRFQEEPPETFQIINKESGKPKEIDFSRFWDVWQKVGETYATRKHLDSQKMVYGAIAGMVKSLGDPYTVFFEPQEAKRFEDDSKGSFEGIGAEIGIKKGVLTVIAPLEETPAKKAGLMAGDKILKIDDTITADLTIEEAVRLIRGTKGTEVVLTVSRDAWTETKEIKIARDVIKVPILKLEFKGDLAYLRLYQFTENSSEEFTKAAGTILASPAKGIVLDLRNNPGGYLDKAVDIAGWFLAQGQVVAMEDFGNGQKETFYSAGPAKLAEYKTVILVNQGSASASEILAGALKENRGLKLIGEKTYGKGSVQQLFDFNDGSSLKVTVAKWLTPNGRSISDEGLEADVKVELKAEDLEKNLDPQLDKAIELLKEQITNNK</sequence>
<dbReference type="Gene3D" id="3.90.226.10">
    <property type="entry name" value="2-enoyl-CoA Hydratase, Chain A, domain 1"/>
    <property type="match status" value="1"/>
</dbReference>
<dbReference type="GO" id="GO:0008236">
    <property type="term" value="F:serine-type peptidase activity"/>
    <property type="evidence" value="ECO:0007669"/>
    <property type="project" value="UniProtKB-KW"/>
</dbReference>
<dbReference type="GO" id="GO:0004175">
    <property type="term" value="F:endopeptidase activity"/>
    <property type="evidence" value="ECO:0007669"/>
    <property type="project" value="TreeGrafter"/>
</dbReference>
<dbReference type="InterPro" id="IPR036034">
    <property type="entry name" value="PDZ_sf"/>
</dbReference>
<dbReference type="InterPro" id="IPR004447">
    <property type="entry name" value="Peptidase_S41A"/>
</dbReference>
<dbReference type="PROSITE" id="PS50106">
    <property type="entry name" value="PDZ"/>
    <property type="match status" value="1"/>
</dbReference>
<comment type="caution">
    <text evidence="7">The sequence shown here is derived from an EMBL/GenBank/DDBJ whole genome shotgun (WGS) entry which is preliminary data.</text>
</comment>
<dbReference type="InterPro" id="IPR029045">
    <property type="entry name" value="ClpP/crotonase-like_dom_sf"/>
</dbReference>
<dbReference type="InterPro" id="IPR001478">
    <property type="entry name" value="PDZ"/>
</dbReference>
<evidence type="ECO:0000256" key="1">
    <source>
        <dbReference type="ARBA" id="ARBA00009179"/>
    </source>
</evidence>
<protein>
    <submittedName>
        <fullName evidence="7">Carboxyl-terminal protease</fullName>
    </submittedName>
</protein>
<dbReference type="GO" id="GO:0007165">
    <property type="term" value="P:signal transduction"/>
    <property type="evidence" value="ECO:0007669"/>
    <property type="project" value="TreeGrafter"/>
</dbReference>
<dbReference type="Gene3D" id="2.30.42.10">
    <property type="match status" value="1"/>
</dbReference>
<dbReference type="SUPFAM" id="SSF50156">
    <property type="entry name" value="PDZ domain-like"/>
    <property type="match status" value="1"/>
</dbReference>
<dbReference type="GO" id="GO:0030288">
    <property type="term" value="C:outer membrane-bounded periplasmic space"/>
    <property type="evidence" value="ECO:0007669"/>
    <property type="project" value="TreeGrafter"/>
</dbReference>
<dbReference type="GO" id="GO:0006508">
    <property type="term" value="P:proteolysis"/>
    <property type="evidence" value="ECO:0007669"/>
    <property type="project" value="UniProtKB-KW"/>
</dbReference>
<dbReference type="InterPro" id="IPR041489">
    <property type="entry name" value="PDZ_6"/>
</dbReference>
<dbReference type="CDD" id="cd07560">
    <property type="entry name" value="Peptidase_S41_CPP"/>
    <property type="match status" value="1"/>
</dbReference>
<name>A0A0G1NN88_9BACT</name>
<keyword evidence="3 5" id="KW-0378">Hydrolase</keyword>
<dbReference type="CDD" id="cd06782">
    <property type="entry name" value="cpPDZ_CPP-like"/>
    <property type="match status" value="1"/>
</dbReference>
<feature type="domain" description="PDZ" evidence="6">
    <location>
        <begin position="117"/>
        <end position="199"/>
    </location>
</feature>